<dbReference type="GO" id="GO:0006094">
    <property type="term" value="P:gluconeogenesis"/>
    <property type="evidence" value="ECO:0007669"/>
    <property type="project" value="UniProtKB-UniRule"/>
</dbReference>
<dbReference type="AlphaFoldDB" id="A0A4R0XR89"/>
<comment type="caution">
    <text evidence="10">The sequence shown here is derived from an EMBL/GenBank/DDBJ whole genome shotgun (WGS) entry which is preliminary data.</text>
</comment>
<dbReference type="PRINTS" id="PR00662">
    <property type="entry name" value="G6PISOMERASE"/>
</dbReference>
<evidence type="ECO:0000313" key="10">
    <source>
        <dbReference type="EMBL" id="TCG10910.1"/>
    </source>
</evidence>
<dbReference type="GO" id="GO:0004347">
    <property type="term" value="F:glucose-6-phosphate isomerase activity"/>
    <property type="evidence" value="ECO:0007669"/>
    <property type="project" value="UniProtKB-UniRule"/>
</dbReference>
<dbReference type="Gene3D" id="3.40.50.10490">
    <property type="entry name" value="Glucose-6-phosphate isomerase like protein, domain 1"/>
    <property type="match status" value="2"/>
</dbReference>
<dbReference type="RefSeq" id="WP_131599393.1">
    <property type="nucleotide sequence ID" value="NZ_CBDBYK010000017.1"/>
</dbReference>
<dbReference type="Proteomes" id="UP000294192">
    <property type="component" value="Unassembled WGS sequence"/>
</dbReference>
<comment type="pathway">
    <text evidence="1 8 9">Carbohydrate degradation; glycolysis; D-glyceraldehyde 3-phosphate and glycerone phosphate from D-glucose: step 2/4.</text>
</comment>
<accession>A0A4R0XR89</accession>
<dbReference type="PANTHER" id="PTHR11469:SF1">
    <property type="entry name" value="GLUCOSE-6-PHOSPHATE ISOMERASE"/>
    <property type="match status" value="1"/>
</dbReference>
<keyword evidence="6 8" id="KW-0413">Isomerase</keyword>
<evidence type="ECO:0000256" key="5">
    <source>
        <dbReference type="ARBA" id="ARBA00023152"/>
    </source>
</evidence>
<dbReference type="SUPFAM" id="SSF53697">
    <property type="entry name" value="SIS domain"/>
    <property type="match status" value="1"/>
</dbReference>
<evidence type="ECO:0000256" key="9">
    <source>
        <dbReference type="RuleBase" id="RU000612"/>
    </source>
</evidence>
<comment type="caution">
    <text evidence="8">Lacks conserved residue(s) required for the propagation of feature annotation.</text>
</comment>
<dbReference type="InterPro" id="IPR046348">
    <property type="entry name" value="SIS_dom_sf"/>
</dbReference>
<dbReference type="CDD" id="cd05015">
    <property type="entry name" value="SIS_PGI_1"/>
    <property type="match status" value="1"/>
</dbReference>
<evidence type="ECO:0000256" key="7">
    <source>
        <dbReference type="ARBA" id="ARBA00029321"/>
    </source>
</evidence>
<dbReference type="GO" id="GO:0097367">
    <property type="term" value="F:carbohydrate derivative binding"/>
    <property type="evidence" value="ECO:0007669"/>
    <property type="project" value="InterPro"/>
</dbReference>
<dbReference type="EMBL" id="PSZO01000018">
    <property type="protein sequence ID" value="TCG10910.1"/>
    <property type="molecule type" value="Genomic_DNA"/>
</dbReference>
<comment type="catalytic activity">
    <reaction evidence="7 8 9">
        <text>alpha-D-glucose 6-phosphate = beta-D-fructose 6-phosphate</text>
        <dbReference type="Rhea" id="RHEA:11816"/>
        <dbReference type="ChEBI" id="CHEBI:57634"/>
        <dbReference type="ChEBI" id="CHEBI:58225"/>
        <dbReference type="EC" id="5.3.1.9"/>
    </reaction>
</comment>
<dbReference type="PROSITE" id="PS00765">
    <property type="entry name" value="P_GLUCOSE_ISOMERASE_1"/>
    <property type="match status" value="1"/>
</dbReference>
<evidence type="ECO:0000256" key="1">
    <source>
        <dbReference type="ARBA" id="ARBA00004926"/>
    </source>
</evidence>
<keyword evidence="11" id="KW-1185">Reference proteome</keyword>
<evidence type="ECO:0000256" key="2">
    <source>
        <dbReference type="ARBA" id="ARBA00006604"/>
    </source>
</evidence>
<dbReference type="OrthoDB" id="140919at2"/>
<evidence type="ECO:0000256" key="8">
    <source>
        <dbReference type="HAMAP-Rule" id="MF_00473"/>
    </source>
</evidence>
<dbReference type="InterPro" id="IPR035476">
    <property type="entry name" value="SIS_PGI_1"/>
</dbReference>
<dbReference type="NCBIfam" id="NF010697">
    <property type="entry name" value="PRK14097.1"/>
    <property type="match status" value="1"/>
</dbReference>
<dbReference type="GO" id="GO:0005829">
    <property type="term" value="C:cytosol"/>
    <property type="evidence" value="ECO:0007669"/>
    <property type="project" value="TreeGrafter"/>
</dbReference>
<comment type="pathway">
    <text evidence="8">Carbohydrate biosynthesis; gluconeogenesis.</text>
</comment>
<dbReference type="PANTHER" id="PTHR11469">
    <property type="entry name" value="GLUCOSE-6-PHOSPHATE ISOMERASE"/>
    <property type="match status" value="1"/>
</dbReference>
<evidence type="ECO:0000313" key="11">
    <source>
        <dbReference type="Proteomes" id="UP000294192"/>
    </source>
</evidence>
<feature type="active site" description="Proton donor" evidence="8">
    <location>
        <position position="278"/>
    </location>
</feature>
<reference evidence="10 11" key="1">
    <citation type="submission" date="2018-02" db="EMBL/GenBank/DDBJ databases">
        <title>Mycoplasma marinum and Mycoplasma todarodis sp. nov., moderately halophilic and psychrotolerant mycoplasmas isolated from cephalopods.</title>
        <authorList>
            <person name="Viver T."/>
        </authorList>
    </citation>
    <scope>NUCLEOTIDE SEQUENCE [LARGE SCALE GENOMIC DNA]</scope>
    <source>
        <strain evidence="10 11">PE</strain>
    </source>
</reference>
<dbReference type="EC" id="5.3.1.9" evidence="8"/>
<feature type="active site" evidence="8">
    <location>
        <position position="414"/>
    </location>
</feature>
<protein>
    <recommendedName>
        <fullName evidence="8">Glucose-6-phosphate isomerase</fullName>
        <shortName evidence="8">GPI</shortName>
        <ecNumber evidence="8">5.3.1.9</ecNumber>
    </recommendedName>
    <alternativeName>
        <fullName evidence="8">Phosphoglucose isomerase</fullName>
        <shortName evidence="8">PGI</shortName>
    </alternativeName>
    <alternativeName>
        <fullName evidence="8">Phosphohexose isomerase</fullName>
        <shortName evidence="8">PHI</shortName>
    </alternativeName>
</protein>
<gene>
    <name evidence="8" type="primary">pgi</name>
    <name evidence="10" type="ORF">C4B24_03560</name>
</gene>
<dbReference type="GO" id="GO:0048029">
    <property type="term" value="F:monosaccharide binding"/>
    <property type="evidence" value="ECO:0007669"/>
    <property type="project" value="TreeGrafter"/>
</dbReference>
<dbReference type="GO" id="GO:0006096">
    <property type="term" value="P:glycolytic process"/>
    <property type="evidence" value="ECO:0007669"/>
    <property type="project" value="UniProtKB-UniRule"/>
</dbReference>
<dbReference type="PROSITE" id="PS00174">
    <property type="entry name" value="P_GLUCOSE_ISOMERASE_2"/>
    <property type="match status" value="1"/>
</dbReference>
<evidence type="ECO:0000256" key="6">
    <source>
        <dbReference type="ARBA" id="ARBA00023235"/>
    </source>
</evidence>
<name>A0A4R0XR89_9MOLU</name>
<dbReference type="InterPro" id="IPR001672">
    <property type="entry name" value="G6P_Isomerase"/>
</dbReference>
<dbReference type="UniPathway" id="UPA00109">
    <property type="reaction ID" value="UER00181"/>
</dbReference>
<dbReference type="CDD" id="cd05016">
    <property type="entry name" value="SIS_PGI_2"/>
    <property type="match status" value="1"/>
</dbReference>
<organism evidence="10 11">
    <name type="scientific">Mycoplasma marinum</name>
    <dbReference type="NCBI Taxonomy" id="1937190"/>
    <lineage>
        <taxon>Bacteria</taxon>
        <taxon>Bacillati</taxon>
        <taxon>Mycoplasmatota</taxon>
        <taxon>Mollicutes</taxon>
        <taxon>Mycoplasmataceae</taxon>
        <taxon>Mycoplasma</taxon>
    </lineage>
</organism>
<keyword evidence="5 8" id="KW-0324">Glycolysis</keyword>
<dbReference type="InterPro" id="IPR018189">
    <property type="entry name" value="Phosphoglucose_isomerase_CS"/>
</dbReference>
<dbReference type="FunFam" id="3.40.50.10490:FF:000016">
    <property type="entry name" value="Glucose-6-phosphate isomerase"/>
    <property type="match status" value="1"/>
</dbReference>
<comment type="similarity">
    <text evidence="2 8 9">Belongs to the GPI family.</text>
</comment>
<evidence type="ECO:0000256" key="3">
    <source>
        <dbReference type="ARBA" id="ARBA00022432"/>
    </source>
</evidence>
<comment type="function">
    <text evidence="8">Catalyzes the reversible isomerization of glucose-6-phosphate to fructose-6-phosphate.</text>
</comment>
<dbReference type="UniPathway" id="UPA00138"/>
<evidence type="ECO:0000256" key="4">
    <source>
        <dbReference type="ARBA" id="ARBA00022490"/>
    </source>
</evidence>
<dbReference type="GO" id="GO:0051156">
    <property type="term" value="P:glucose 6-phosphate metabolic process"/>
    <property type="evidence" value="ECO:0007669"/>
    <property type="project" value="TreeGrafter"/>
</dbReference>
<comment type="subcellular location">
    <subcellularLocation>
        <location evidence="8">Cytoplasm</location>
    </subcellularLocation>
</comment>
<sequence>MIKINLEKAVTEHSLKKYNDRVKAIHNGMENYSNEGSDFLGWKDLPSNYNKEEFKLIKQEAKRLKNSNIELLVVIGIGGSYLGAKAGIDFVQGNYSNKRDMEVMFVGESISSTDLAQKLSYAQNKQFAINMISKSGGTTEPALAFRLFRKLLEEKLGESNASKYIFATTDANNGSLVRQAIENEWIRFVIPDNIGGRFSVMTPVGLFPMACAGLNIDKIMSGAQTGEKLYGEISEKNTAYQYAVARYILGKKFSVEMLVSYEPQLAMFNEWWKQLFGESEGKQEKGVLPTSAIFSTDLHSMGQFVQEGSKILFETVITVKEPNYDVKITREERDLDGLNYLVDKTVHDVNMTAFEGVTDAHAIVGKVPNIHLEIAKMNEETLGQLFYFFERACAMSAYLIGVNPFNQPGVEIYKSNMFRLLGKPGYSKEEK</sequence>
<dbReference type="PROSITE" id="PS51463">
    <property type="entry name" value="P_GLUCOSE_ISOMERASE_3"/>
    <property type="match status" value="1"/>
</dbReference>
<dbReference type="Pfam" id="PF00342">
    <property type="entry name" value="PGI"/>
    <property type="match status" value="1"/>
</dbReference>
<dbReference type="InterPro" id="IPR035482">
    <property type="entry name" value="SIS_PGI_2"/>
</dbReference>
<dbReference type="HAMAP" id="MF_00473">
    <property type="entry name" value="G6P_isomerase"/>
    <property type="match status" value="1"/>
</dbReference>
<keyword evidence="4 8" id="KW-0963">Cytoplasm</keyword>
<keyword evidence="3 8" id="KW-0312">Gluconeogenesis</keyword>
<proteinExistence type="inferred from homology"/>